<dbReference type="Proteomes" id="UP000319783">
    <property type="component" value="Unassembled WGS sequence"/>
</dbReference>
<dbReference type="AlphaFoldDB" id="A0A533QEN6"/>
<reference evidence="1 2" key="1">
    <citation type="submission" date="2019-04" db="EMBL/GenBank/DDBJ databases">
        <title>Genome of a novel bacterium Candidatus Jettenia ecosi reconstructed from metagenome of an anammox bioreactor.</title>
        <authorList>
            <person name="Mardanov A.V."/>
            <person name="Beletsky A.V."/>
            <person name="Ravin N.V."/>
            <person name="Botchkova E.A."/>
            <person name="Litti Y.V."/>
            <person name="Nozhevnikova A.N."/>
        </authorList>
    </citation>
    <scope>NUCLEOTIDE SEQUENCE [LARGE SCALE GENOMIC DNA]</scope>
    <source>
        <strain evidence="1">J2</strain>
    </source>
</reference>
<proteinExistence type="predicted"/>
<gene>
    <name evidence="1" type="ORF">JETT_2570</name>
</gene>
<evidence type="ECO:0000313" key="1">
    <source>
        <dbReference type="EMBL" id="TLD41151.1"/>
    </source>
</evidence>
<dbReference type="EMBL" id="SULG01000060">
    <property type="protein sequence ID" value="TLD41151.1"/>
    <property type="molecule type" value="Genomic_DNA"/>
</dbReference>
<protein>
    <submittedName>
        <fullName evidence="1">Uncharacterized protein</fullName>
    </submittedName>
</protein>
<sequence>MGVDYSTVSVGRKRLREKMKGDKHLSRIIKRIETGLSTIKI</sequence>
<name>A0A533QEN6_9BACT</name>
<organism evidence="1 2">
    <name type="scientific">Candidatus Jettenia ecosi</name>
    <dbReference type="NCBI Taxonomy" id="2494326"/>
    <lineage>
        <taxon>Bacteria</taxon>
        <taxon>Pseudomonadati</taxon>
        <taxon>Planctomycetota</taxon>
        <taxon>Candidatus Brocadiia</taxon>
        <taxon>Candidatus Brocadiales</taxon>
        <taxon>Candidatus Brocadiaceae</taxon>
        <taxon>Candidatus Jettenia</taxon>
    </lineage>
</organism>
<evidence type="ECO:0000313" key="2">
    <source>
        <dbReference type="Proteomes" id="UP000319783"/>
    </source>
</evidence>
<accession>A0A533QEN6</accession>
<comment type="caution">
    <text evidence="1">The sequence shown here is derived from an EMBL/GenBank/DDBJ whole genome shotgun (WGS) entry which is preliminary data.</text>
</comment>